<proteinExistence type="predicted"/>
<dbReference type="PANTHER" id="PTHR42949">
    <property type="entry name" value="ANAEROBIC GLYCEROL-3-PHOSPHATE DEHYDROGENASE SUBUNIT B"/>
    <property type="match status" value="1"/>
</dbReference>
<dbReference type="Pfam" id="PF07992">
    <property type="entry name" value="Pyr_redox_2"/>
    <property type="match status" value="1"/>
</dbReference>
<protein>
    <recommendedName>
        <fullName evidence="2">FAD/NAD(P)-binding domain-containing protein</fullName>
    </recommendedName>
</protein>
<dbReference type="Proteomes" id="UP000646745">
    <property type="component" value="Unassembled WGS sequence"/>
</dbReference>
<comment type="caution">
    <text evidence="3">The sequence shown here is derived from an EMBL/GenBank/DDBJ whole genome shotgun (WGS) entry which is preliminary data.</text>
</comment>
<dbReference type="Gene3D" id="3.50.50.60">
    <property type="entry name" value="FAD/NAD(P)-binding domain"/>
    <property type="match status" value="2"/>
</dbReference>
<dbReference type="InterPro" id="IPR036188">
    <property type="entry name" value="FAD/NAD-bd_sf"/>
</dbReference>
<dbReference type="InterPro" id="IPR051691">
    <property type="entry name" value="Metab_Enz_Cyan_OpOx_G3PDH"/>
</dbReference>
<dbReference type="PRINTS" id="PR00368">
    <property type="entry name" value="FADPNR"/>
</dbReference>
<evidence type="ECO:0000313" key="3">
    <source>
        <dbReference type="EMBL" id="GHB21497.1"/>
    </source>
</evidence>
<keyword evidence="4" id="KW-1185">Reference proteome</keyword>
<dbReference type="PANTHER" id="PTHR42949:SF3">
    <property type="entry name" value="ANAEROBIC GLYCEROL-3-PHOSPHATE DEHYDROGENASE SUBUNIT B"/>
    <property type="match status" value="1"/>
</dbReference>
<dbReference type="InterPro" id="IPR023753">
    <property type="entry name" value="FAD/NAD-binding_dom"/>
</dbReference>
<evidence type="ECO:0000313" key="4">
    <source>
        <dbReference type="Proteomes" id="UP000646745"/>
    </source>
</evidence>
<organism evidence="3 4">
    <name type="scientific">Salinicola rhizosphaerae</name>
    <dbReference type="NCBI Taxonomy" id="1443141"/>
    <lineage>
        <taxon>Bacteria</taxon>
        <taxon>Pseudomonadati</taxon>
        <taxon>Pseudomonadota</taxon>
        <taxon>Gammaproteobacteria</taxon>
        <taxon>Oceanospirillales</taxon>
        <taxon>Halomonadaceae</taxon>
        <taxon>Salinicola</taxon>
    </lineage>
</organism>
<dbReference type="EMBL" id="BMZI01000004">
    <property type="protein sequence ID" value="GHB21497.1"/>
    <property type="molecule type" value="Genomic_DNA"/>
</dbReference>
<gene>
    <name evidence="3" type="ORF">GCM10009038_20440</name>
</gene>
<reference evidence="4" key="1">
    <citation type="journal article" date="2019" name="Int. J. Syst. Evol. Microbiol.">
        <title>The Global Catalogue of Microorganisms (GCM) 10K type strain sequencing project: providing services to taxonomists for standard genome sequencing and annotation.</title>
        <authorList>
            <consortium name="The Broad Institute Genomics Platform"/>
            <consortium name="The Broad Institute Genome Sequencing Center for Infectious Disease"/>
            <person name="Wu L."/>
            <person name="Ma J."/>
        </authorList>
    </citation>
    <scope>NUCLEOTIDE SEQUENCE [LARGE SCALE GENOMIC DNA]</scope>
    <source>
        <strain evidence="4">KCTC 32998</strain>
    </source>
</reference>
<feature type="domain" description="FAD/NAD(P)-binding" evidence="2">
    <location>
        <begin position="23"/>
        <end position="315"/>
    </location>
</feature>
<sequence length="421" mass="45671">MSENTASHAGSATAATSRHIACDVAIVGSGPAGLSAAIRLREHGVGRVVVVERESEAGGIPRHCAHPPYGVREYHRLMTGPTYARHNVKLALAAGVEILTRHTVVALDAGARLKLTTPDGLATLTARRVLLAVGARETPRSARRISGDRPLGVVNTGTLQASLFLEHRKPFEQPLIVGTELVSLSAIASCRKAGIEPVAMIEPRGRPTARWPLNLYPRLNGIPLYVNTRLVSIEGSDRVEAAWVQSGRSGPRRIDCDGVLLTGEFTPESALVRQSALMLDPRSQGPSVDPYGRCSDPSYFAAGNLLRPIETAGWSWREGRRVADNLATDLADGLAQEECVTINLRDPIKYCVPQRVPVSNTDRDGRLQLRVTQPVKGSLRLWVGERVVWQSTGHFLPERRILIPSHTLPTHLDGPVKVDLI</sequence>
<accession>A0ABQ3E0Z6</accession>
<dbReference type="RefSeq" id="WP_189444577.1">
    <property type="nucleotide sequence ID" value="NZ_BMZI01000004.1"/>
</dbReference>
<dbReference type="SUPFAM" id="SSF51905">
    <property type="entry name" value="FAD/NAD(P)-binding domain"/>
    <property type="match status" value="1"/>
</dbReference>
<evidence type="ECO:0000259" key="2">
    <source>
        <dbReference type="Pfam" id="PF07992"/>
    </source>
</evidence>
<evidence type="ECO:0000256" key="1">
    <source>
        <dbReference type="ARBA" id="ARBA00023002"/>
    </source>
</evidence>
<dbReference type="PRINTS" id="PR00469">
    <property type="entry name" value="PNDRDTASEII"/>
</dbReference>
<name>A0ABQ3E0Z6_9GAMM</name>
<keyword evidence="1" id="KW-0560">Oxidoreductase</keyword>